<accession>A0ABR1YX50</accession>
<name>A0ABR1YX50_9PEZI</name>
<keyword evidence="1" id="KW-1133">Transmembrane helix</keyword>
<proteinExistence type="predicted"/>
<gene>
    <name evidence="2" type="ORF">HDK90DRAFT_195491</name>
</gene>
<sequence>MIPRYLFSYLLLVSTLPFFAFLFATTVCTSMARVSCFTICHGLAFLSLSSLDSAVCQQAPPLLYSTLLLFGFPDAARLDFLKRQHYSLALFIHIFLALMCLCFPPLLGWPAAAAAAAAAAADGSDRLGYLIVLCLKSLLHLSIPPLLAFR</sequence>
<keyword evidence="1" id="KW-0472">Membrane</keyword>
<evidence type="ECO:0000313" key="2">
    <source>
        <dbReference type="EMBL" id="KAK8240780.1"/>
    </source>
</evidence>
<dbReference type="EMBL" id="JBBWRZ010000003">
    <property type="protein sequence ID" value="KAK8240780.1"/>
    <property type="molecule type" value="Genomic_DNA"/>
</dbReference>
<dbReference type="Proteomes" id="UP001492380">
    <property type="component" value="Unassembled WGS sequence"/>
</dbReference>
<evidence type="ECO:0000313" key="3">
    <source>
        <dbReference type="Proteomes" id="UP001492380"/>
    </source>
</evidence>
<organism evidence="2 3">
    <name type="scientific">Phyllosticta capitalensis</name>
    <dbReference type="NCBI Taxonomy" id="121624"/>
    <lineage>
        <taxon>Eukaryota</taxon>
        <taxon>Fungi</taxon>
        <taxon>Dikarya</taxon>
        <taxon>Ascomycota</taxon>
        <taxon>Pezizomycotina</taxon>
        <taxon>Dothideomycetes</taxon>
        <taxon>Dothideomycetes incertae sedis</taxon>
        <taxon>Botryosphaeriales</taxon>
        <taxon>Phyllostictaceae</taxon>
        <taxon>Phyllosticta</taxon>
    </lineage>
</organism>
<comment type="caution">
    <text evidence="2">The sequence shown here is derived from an EMBL/GenBank/DDBJ whole genome shotgun (WGS) entry which is preliminary data.</text>
</comment>
<protein>
    <recommendedName>
        <fullName evidence="4">NADH dehydrogenase subunit 4</fullName>
    </recommendedName>
</protein>
<evidence type="ECO:0008006" key="4">
    <source>
        <dbReference type="Google" id="ProtNLM"/>
    </source>
</evidence>
<feature type="transmembrane region" description="Helical" evidence="1">
    <location>
        <begin position="88"/>
        <end position="107"/>
    </location>
</feature>
<keyword evidence="1" id="KW-0812">Transmembrane</keyword>
<keyword evidence="3" id="KW-1185">Reference proteome</keyword>
<feature type="transmembrane region" description="Helical" evidence="1">
    <location>
        <begin position="127"/>
        <end position="149"/>
    </location>
</feature>
<reference evidence="2 3" key="1">
    <citation type="submission" date="2024-04" db="EMBL/GenBank/DDBJ databases">
        <title>Phyllosticta paracitricarpa is synonymous to the EU quarantine fungus P. citricarpa based on phylogenomic analyses.</title>
        <authorList>
            <consortium name="Lawrence Berkeley National Laboratory"/>
            <person name="Van Ingen-Buijs V.A."/>
            <person name="Van Westerhoven A.C."/>
            <person name="Haridas S."/>
            <person name="Skiadas P."/>
            <person name="Martin F."/>
            <person name="Groenewald J.Z."/>
            <person name="Crous P.W."/>
            <person name="Seidl M.F."/>
        </authorList>
    </citation>
    <scope>NUCLEOTIDE SEQUENCE [LARGE SCALE GENOMIC DNA]</scope>
    <source>
        <strain evidence="2 3">CBS 123374</strain>
    </source>
</reference>
<evidence type="ECO:0000256" key="1">
    <source>
        <dbReference type="SAM" id="Phobius"/>
    </source>
</evidence>